<accession>A0A7S7NYQ3</accession>
<dbReference type="CDD" id="cd00093">
    <property type="entry name" value="HTH_XRE"/>
    <property type="match status" value="1"/>
</dbReference>
<reference evidence="1 2" key="1">
    <citation type="submission" date="2020-10" db="EMBL/GenBank/DDBJ databases">
        <title>Complete genome sequence of Paludibaculum fermentans P105T, a facultatively anaerobic acidobacterium capable of dissimilatory Fe(III) reduction.</title>
        <authorList>
            <person name="Dedysh S.N."/>
            <person name="Beletsky A.V."/>
            <person name="Kulichevskaya I.S."/>
            <person name="Mardanov A.V."/>
            <person name="Ravin N.V."/>
        </authorList>
    </citation>
    <scope>NUCLEOTIDE SEQUENCE [LARGE SCALE GENOMIC DNA]</scope>
    <source>
        <strain evidence="1 2">P105</strain>
    </source>
</reference>
<evidence type="ECO:0000313" key="1">
    <source>
        <dbReference type="EMBL" id="QOY91664.1"/>
    </source>
</evidence>
<dbReference type="RefSeq" id="WP_194453318.1">
    <property type="nucleotide sequence ID" value="NZ_CP063849.1"/>
</dbReference>
<dbReference type="EMBL" id="CP063849">
    <property type="protein sequence ID" value="QOY91664.1"/>
    <property type="molecule type" value="Genomic_DNA"/>
</dbReference>
<keyword evidence="2" id="KW-1185">Reference proteome</keyword>
<protein>
    <submittedName>
        <fullName evidence="1">Helix-turn-helix transcriptional regulator</fullName>
    </submittedName>
</protein>
<sequence length="265" mass="29715">MDDPGQKLKRARERLGLRYRDVEEFSQQIADRRKNSEFSILLSRLSDIENRGVVPSIFKLYSLCAIYRLDLAEVVRWYGVEVSQLVTDAAALSPEKSHLIGLGREKFGSMQSGDIQVPLSLDPGLDLSKTTFLTRFIQSWGVLPLMLVAGLDLKGHRYAYVGTDDWFMYPMLLPGSLLLLDESRKKIAAGPWAGMVDRPVYFLEHRDGWMCGWCSLVEDTLIVQPHPASGCAPVVFQYPSEVDVIGQVTGVANRLDAGPPRRTRS</sequence>
<dbReference type="InterPro" id="IPR001387">
    <property type="entry name" value="Cro/C1-type_HTH"/>
</dbReference>
<dbReference type="GO" id="GO:0003677">
    <property type="term" value="F:DNA binding"/>
    <property type="evidence" value="ECO:0007669"/>
    <property type="project" value="InterPro"/>
</dbReference>
<organism evidence="1 2">
    <name type="scientific">Paludibaculum fermentans</name>
    <dbReference type="NCBI Taxonomy" id="1473598"/>
    <lineage>
        <taxon>Bacteria</taxon>
        <taxon>Pseudomonadati</taxon>
        <taxon>Acidobacteriota</taxon>
        <taxon>Terriglobia</taxon>
        <taxon>Bryobacterales</taxon>
        <taxon>Bryobacteraceae</taxon>
        <taxon>Paludibaculum</taxon>
    </lineage>
</organism>
<dbReference type="Gene3D" id="1.10.260.40">
    <property type="entry name" value="lambda repressor-like DNA-binding domains"/>
    <property type="match status" value="1"/>
</dbReference>
<name>A0A7S7NYQ3_PALFE</name>
<dbReference type="KEGG" id="pfer:IRI77_17480"/>
<dbReference type="Proteomes" id="UP000593892">
    <property type="component" value="Chromosome"/>
</dbReference>
<proteinExistence type="predicted"/>
<evidence type="ECO:0000313" key="2">
    <source>
        <dbReference type="Proteomes" id="UP000593892"/>
    </source>
</evidence>
<dbReference type="InterPro" id="IPR010982">
    <property type="entry name" value="Lambda_DNA-bd_dom_sf"/>
</dbReference>
<gene>
    <name evidence="1" type="ORF">IRI77_17480</name>
</gene>
<dbReference type="AlphaFoldDB" id="A0A7S7NYQ3"/>